<dbReference type="SMART" id="SM00499">
    <property type="entry name" value="AAI"/>
    <property type="match status" value="1"/>
</dbReference>
<evidence type="ECO:0000256" key="1">
    <source>
        <dbReference type="ARBA" id="ARBA00008965"/>
    </source>
</evidence>
<feature type="domain" description="Bifunctional inhibitor/plant lipid transfer protein/seed storage helical" evidence="3">
    <location>
        <begin position="46"/>
        <end position="127"/>
    </location>
</feature>
<dbReference type="InterPro" id="IPR051636">
    <property type="entry name" value="Plant_LTP/defense-related"/>
</dbReference>
<comment type="similarity">
    <text evidence="1">Belongs to the plant LTP family. PEARLI1 subfamily.</text>
</comment>
<dbReference type="InterPro" id="IPR036312">
    <property type="entry name" value="Bifun_inhib/LTP/seed_sf"/>
</dbReference>
<name>A0A8B8JRD1_ABRPR</name>
<dbReference type="Pfam" id="PF14547">
    <property type="entry name" value="Hydrophob_seed"/>
    <property type="match status" value="1"/>
</dbReference>
<evidence type="ECO:0000256" key="2">
    <source>
        <dbReference type="SAM" id="SignalP"/>
    </source>
</evidence>
<keyword evidence="4" id="KW-1185">Reference proteome</keyword>
<dbReference type="PANTHER" id="PTHR31731">
    <property type="match status" value="1"/>
</dbReference>
<evidence type="ECO:0000259" key="3">
    <source>
        <dbReference type="SMART" id="SM00499"/>
    </source>
</evidence>
<accession>A0A8B8JRD1</accession>
<proteinExistence type="inferred from homology"/>
<protein>
    <submittedName>
        <fullName evidence="5">14 kDa proline-rich protein DC2.15-like</fullName>
    </submittedName>
</protein>
<dbReference type="Proteomes" id="UP000694853">
    <property type="component" value="Unplaced"/>
</dbReference>
<dbReference type="RefSeq" id="XP_027333849.1">
    <property type="nucleotide sequence ID" value="XM_027478048.1"/>
</dbReference>
<dbReference type="CDD" id="cd01958">
    <property type="entry name" value="HPS_like"/>
    <property type="match status" value="1"/>
</dbReference>
<dbReference type="AlphaFoldDB" id="A0A8B8JRD1"/>
<organism evidence="4 5">
    <name type="scientific">Abrus precatorius</name>
    <name type="common">Indian licorice</name>
    <name type="synonym">Glycine abrus</name>
    <dbReference type="NCBI Taxonomy" id="3816"/>
    <lineage>
        <taxon>Eukaryota</taxon>
        <taxon>Viridiplantae</taxon>
        <taxon>Streptophyta</taxon>
        <taxon>Embryophyta</taxon>
        <taxon>Tracheophyta</taxon>
        <taxon>Spermatophyta</taxon>
        <taxon>Magnoliopsida</taxon>
        <taxon>eudicotyledons</taxon>
        <taxon>Gunneridae</taxon>
        <taxon>Pentapetalae</taxon>
        <taxon>rosids</taxon>
        <taxon>fabids</taxon>
        <taxon>Fabales</taxon>
        <taxon>Fabaceae</taxon>
        <taxon>Papilionoideae</taxon>
        <taxon>50 kb inversion clade</taxon>
        <taxon>NPAAA clade</taxon>
        <taxon>indigoferoid/millettioid clade</taxon>
        <taxon>Abreae</taxon>
        <taxon>Abrus</taxon>
    </lineage>
</organism>
<sequence length="128" mass="13538">MAYKGTVAWAYVALLMCLNLLCLTMVSSNYIPVVPVPTEPSQKGTCPLDALKLGVCAEVLNLAKVKLGSPPTHPCCELIKGLANLEAATCLCTALKANVLGINLNVPLSLSLILNNCGKYNNGFFQCP</sequence>
<reference evidence="5" key="2">
    <citation type="submission" date="2025-08" db="UniProtKB">
        <authorList>
            <consortium name="RefSeq"/>
        </authorList>
    </citation>
    <scope>IDENTIFICATION</scope>
    <source>
        <tissue evidence="5">Young leaves</tissue>
    </source>
</reference>
<dbReference type="OrthoDB" id="696558at2759"/>
<reference evidence="4" key="1">
    <citation type="journal article" date="2019" name="Toxins">
        <title>Detection of Abrin-Like and Prepropulchellin-Like Toxin Genes and Transcripts Using Whole Genome Sequencing and Full-Length Transcript Sequencing of Abrus precatorius.</title>
        <authorList>
            <person name="Hovde B.T."/>
            <person name="Daligault H.E."/>
            <person name="Hanschen E.R."/>
            <person name="Kunde Y.A."/>
            <person name="Johnson M.B."/>
            <person name="Starkenburg S.R."/>
            <person name="Johnson S.L."/>
        </authorList>
    </citation>
    <scope>NUCLEOTIDE SEQUENCE [LARGE SCALE GENOMIC DNA]</scope>
</reference>
<dbReference type="GeneID" id="113848496"/>
<keyword evidence="2" id="KW-0732">Signal</keyword>
<evidence type="ECO:0000313" key="5">
    <source>
        <dbReference type="RefSeq" id="XP_027333849.1"/>
    </source>
</evidence>
<evidence type="ECO:0000313" key="4">
    <source>
        <dbReference type="Proteomes" id="UP000694853"/>
    </source>
</evidence>
<feature type="signal peptide" evidence="2">
    <location>
        <begin position="1"/>
        <end position="28"/>
    </location>
</feature>
<feature type="chain" id="PRO_5034449120" evidence="2">
    <location>
        <begin position="29"/>
        <end position="128"/>
    </location>
</feature>
<dbReference type="Gene3D" id="1.10.110.10">
    <property type="entry name" value="Plant lipid-transfer and hydrophobic proteins"/>
    <property type="match status" value="1"/>
</dbReference>
<dbReference type="InterPro" id="IPR027923">
    <property type="entry name" value="Hydrophob_seed_dom"/>
</dbReference>
<dbReference type="InterPro" id="IPR016140">
    <property type="entry name" value="Bifunc_inhib/LTP/seed_store"/>
</dbReference>
<dbReference type="SUPFAM" id="SSF47699">
    <property type="entry name" value="Bifunctional inhibitor/lipid-transfer protein/seed storage 2S albumin"/>
    <property type="match status" value="1"/>
</dbReference>
<gene>
    <name evidence="5" type="primary">LOC113848496</name>
</gene>
<dbReference type="KEGG" id="aprc:113848496"/>